<dbReference type="InterPro" id="IPR011032">
    <property type="entry name" value="GroES-like_sf"/>
</dbReference>
<gene>
    <name evidence="2" type="ORF">IW245_004812</name>
</gene>
<dbReference type="CDD" id="cd08276">
    <property type="entry name" value="MDR7"/>
    <property type="match status" value="1"/>
</dbReference>
<dbReference type="RefSeq" id="WP_197005356.1">
    <property type="nucleotide sequence ID" value="NZ_BONS01000025.1"/>
</dbReference>
<dbReference type="InterPro" id="IPR052711">
    <property type="entry name" value="Zinc_ADH-like"/>
</dbReference>
<dbReference type="SMART" id="SM00829">
    <property type="entry name" value="PKS_ER"/>
    <property type="match status" value="1"/>
</dbReference>
<dbReference type="EMBL" id="JADOUF010000001">
    <property type="protein sequence ID" value="MBG6138618.1"/>
    <property type="molecule type" value="Genomic_DNA"/>
</dbReference>
<accession>A0A8J7GDL3</accession>
<dbReference type="InterPro" id="IPR013149">
    <property type="entry name" value="ADH-like_C"/>
</dbReference>
<dbReference type="InterPro" id="IPR020843">
    <property type="entry name" value="ER"/>
</dbReference>
<comment type="caution">
    <text evidence="2">The sequence shown here is derived from an EMBL/GenBank/DDBJ whole genome shotgun (WGS) entry which is preliminary data.</text>
</comment>
<dbReference type="InterPro" id="IPR036291">
    <property type="entry name" value="NAD(P)-bd_dom_sf"/>
</dbReference>
<evidence type="ECO:0000259" key="1">
    <source>
        <dbReference type="SMART" id="SM00829"/>
    </source>
</evidence>
<evidence type="ECO:0000313" key="3">
    <source>
        <dbReference type="Proteomes" id="UP000622552"/>
    </source>
</evidence>
<reference evidence="2" key="1">
    <citation type="submission" date="2020-11" db="EMBL/GenBank/DDBJ databases">
        <title>Sequencing the genomes of 1000 actinobacteria strains.</title>
        <authorList>
            <person name="Klenk H.-P."/>
        </authorList>
    </citation>
    <scope>NUCLEOTIDE SEQUENCE</scope>
    <source>
        <strain evidence="2">DSM 45356</strain>
    </source>
</reference>
<evidence type="ECO:0000313" key="2">
    <source>
        <dbReference type="EMBL" id="MBG6138618.1"/>
    </source>
</evidence>
<dbReference type="InterPro" id="IPR013154">
    <property type="entry name" value="ADH-like_N"/>
</dbReference>
<dbReference type="SUPFAM" id="SSF50129">
    <property type="entry name" value="GroES-like"/>
    <property type="match status" value="1"/>
</dbReference>
<organism evidence="2 3">
    <name type="scientific">Longispora fulva</name>
    <dbReference type="NCBI Taxonomy" id="619741"/>
    <lineage>
        <taxon>Bacteria</taxon>
        <taxon>Bacillati</taxon>
        <taxon>Actinomycetota</taxon>
        <taxon>Actinomycetes</taxon>
        <taxon>Micromonosporales</taxon>
        <taxon>Micromonosporaceae</taxon>
        <taxon>Longispora</taxon>
    </lineage>
</organism>
<dbReference type="SUPFAM" id="SSF51735">
    <property type="entry name" value="NAD(P)-binding Rossmann-fold domains"/>
    <property type="match status" value="1"/>
</dbReference>
<dbReference type="Proteomes" id="UP000622552">
    <property type="component" value="Unassembled WGS sequence"/>
</dbReference>
<dbReference type="Pfam" id="PF08240">
    <property type="entry name" value="ADH_N"/>
    <property type="match status" value="1"/>
</dbReference>
<dbReference type="Pfam" id="PF00107">
    <property type="entry name" value="ADH_zinc_N"/>
    <property type="match status" value="1"/>
</dbReference>
<dbReference type="Gene3D" id="3.40.50.720">
    <property type="entry name" value="NAD(P)-binding Rossmann-like Domain"/>
    <property type="match status" value="1"/>
</dbReference>
<dbReference type="AlphaFoldDB" id="A0A8J7GDL3"/>
<dbReference type="Gene3D" id="3.90.180.10">
    <property type="entry name" value="Medium-chain alcohol dehydrogenases, catalytic domain"/>
    <property type="match status" value="1"/>
</dbReference>
<sequence length="338" mass="35475">MRAYYLDSLGSFDGIVARDTPEPTPGPTGIVVRVRAVALNRRDVAIVNGTYPLPSVPGVIPVSDGAGEVVAVGPDVTRFKVGDRVVGSYFAKWLDGRLNVGLIDQLGCTLDGMLTEYALLDQDWAAPIPAHLTWEEAASLPCSGTTAWNSLTGGEPLLPGQTVLTLGTGAVSLAAVQFAKLMGATVISTTSSAAKGERLLALGADHVVNYATTPDWGSAVRELTGGAGVDLVVETNGPKTIEQSMRATGLYGQVVLLITGSASRPGIEISNAAYASSMATIRRVFVGSRTHLETMLAAVSAHGLRPVVDRVFDYAEVHEAYRYFDKSSGFGKVVVRVA</sequence>
<name>A0A8J7GDL3_9ACTN</name>
<dbReference type="PANTHER" id="PTHR45033">
    <property type="match status" value="1"/>
</dbReference>
<keyword evidence="3" id="KW-1185">Reference proteome</keyword>
<protein>
    <submittedName>
        <fullName evidence="2">NADPH:quinone reductase-like Zn-dependent oxidoreductase</fullName>
    </submittedName>
</protein>
<dbReference type="GO" id="GO:0016491">
    <property type="term" value="F:oxidoreductase activity"/>
    <property type="evidence" value="ECO:0007669"/>
    <property type="project" value="InterPro"/>
</dbReference>
<dbReference type="PANTHER" id="PTHR45033:SF2">
    <property type="entry name" value="ZINC-TYPE ALCOHOL DEHYDROGENASE-LIKE PROTEIN C1773.06C"/>
    <property type="match status" value="1"/>
</dbReference>
<proteinExistence type="predicted"/>
<feature type="domain" description="Enoyl reductase (ER)" evidence="1">
    <location>
        <begin position="10"/>
        <end position="335"/>
    </location>
</feature>